<evidence type="ECO:0000256" key="1">
    <source>
        <dbReference type="SAM" id="MobiDB-lite"/>
    </source>
</evidence>
<reference evidence="2" key="4">
    <citation type="submission" date="2019-03" db="UniProtKB">
        <authorList>
            <consortium name="EnsemblPlants"/>
        </authorList>
    </citation>
    <scope>IDENTIFICATION</scope>
</reference>
<dbReference type="Proteomes" id="UP000015105">
    <property type="component" value="Chromosome 5D"/>
</dbReference>
<reference evidence="3" key="2">
    <citation type="journal article" date="2017" name="Nat. Plants">
        <title>The Aegilops tauschii genome reveals multiple impacts of transposons.</title>
        <authorList>
            <person name="Zhao G."/>
            <person name="Zou C."/>
            <person name="Li K."/>
            <person name="Wang K."/>
            <person name="Li T."/>
            <person name="Gao L."/>
            <person name="Zhang X."/>
            <person name="Wang H."/>
            <person name="Yang Z."/>
            <person name="Liu X."/>
            <person name="Jiang W."/>
            <person name="Mao L."/>
            <person name="Kong X."/>
            <person name="Jiao Y."/>
            <person name="Jia J."/>
        </authorList>
    </citation>
    <scope>NUCLEOTIDE SEQUENCE [LARGE SCALE GENOMIC DNA]</scope>
    <source>
        <strain evidence="3">cv. AL8/78</strain>
    </source>
</reference>
<dbReference type="EnsemblPlants" id="AET5Gv20879800.1">
    <property type="protein sequence ID" value="AET5Gv20879800.1"/>
    <property type="gene ID" value="AET5Gv20879800"/>
</dbReference>
<proteinExistence type="predicted"/>
<evidence type="ECO:0000313" key="3">
    <source>
        <dbReference type="Proteomes" id="UP000015105"/>
    </source>
</evidence>
<dbReference type="Gramene" id="AET5Gv20879800.1">
    <property type="protein sequence ID" value="AET5Gv20879800.1"/>
    <property type="gene ID" value="AET5Gv20879800"/>
</dbReference>
<dbReference type="AlphaFoldDB" id="A0A453LQ94"/>
<organism evidence="2 3">
    <name type="scientific">Aegilops tauschii subsp. strangulata</name>
    <name type="common">Goatgrass</name>
    <dbReference type="NCBI Taxonomy" id="200361"/>
    <lineage>
        <taxon>Eukaryota</taxon>
        <taxon>Viridiplantae</taxon>
        <taxon>Streptophyta</taxon>
        <taxon>Embryophyta</taxon>
        <taxon>Tracheophyta</taxon>
        <taxon>Spermatophyta</taxon>
        <taxon>Magnoliopsida</taxon>
        <taxon>Liliopsida</taxon>
        <taxon>Poales</taxon>
        <taxon>Poaceae</taxon>
        <taxon>BOP clade</taxon>
        <taxon>Pooideae</taxon>
        <taxon>Triticodae</taxon>
        <taxon>Triticeae</taxon>
        <taxon>Triticinae</taxon>
        <taxon>Aegilops</taxon>
    </lineage>
</organism>
<evidence type="ECO:0000313" key="2">
    <source>
        <dbReference type="EnsemblPlants" id="AET5Gv20879800.1"/>
    </source>
</evidence>
<protein>
    <submittedName>
        <fullName evidence="2">Uncharacterized protein</fullName>
    </submittedName>
</protein>
<keyword evidence="3" id="KW-1185">Reference proteome</keyword>
<reference evidence="2" key="3">
    <citation type="journal article" date="2017" name="Nature">
        <title>Genome sequence of the progenitor of the wheat D genome Aegilops tauschii.</title>
        <authorList>
            <person name="Luo M.C."/>
            <person name="Gu Y.Q."/>
            <person name="Puiu D."/>
            <person name="Wang H."/>
            <person name="Twardziok S.O."/>
            <person name="Deal K.R."/>
            <person name="Huo N."/>
            <person name="Zhu T."/>
            <person name="Wang L."/>
            <person name="Wang Y."/>
            <person name="McGuire P.E."/>
            <person name="Liu S."/>
            <person name="Long H."/>
            <person name="Ramasamy R.K."/>
            <person name="Rodriguez J.C."/>
            <person name="Van S.L."/>
            <person name="Yuan L."/>
            <person name="Wang Z."/>
            <person name="Xia Z."/>
            <person name="Xiao L."/>
            <person name="Anderson O.D."/>
            <person name="Ouyang S."/>
            <person name="Liang Y."/>
            <person name="Zimin A.V."/>
            <person name="Pertea G."/>
            <person name="Qi P."/>
            <person name="Bennetzen J.L."/>
            <person name="Dai X."/>
            <person name="Dawson M.W."/>
            <person name="Muller H.G."/>
            <person name="Kugler K."/>
            <person name="Rivarola-Duarte L."/>
            <person name="Spannagl M."/>
            <person name="Mayer K.F.X."/>
            <person name="Lu F.H."/>
            <person name="Bevan M.W."/>
            <person name="Leroy P."/>
            <person name="Li P."/>
            <person name="You F.M."/>
            <person name="Sun Q."/>
            <person name="Liu Z."/>
            <person name="Lyons E."/>
            <person name="Wicker T."/>
            <person name="Salzberg S.L."/>
            <person name="Devos K.M."/>
            <person name="Dvorak J."/>
        </authorList>
    </citation>
    <scope>NUCLEOTIDE SEQUENCE [LARGE SCALE GENOMIC DNA]</scope>
    <source>
        <strain evidence="2">cv. AL8/78</strain>
    </source>
</reference>
<feature type="region of interest" description="Disordered" evidence="1">
    <location>
        <begin position="1"/>
        <end position="52"/>
    </location>
</feature>
<accession>A0A453LQ94</accession>
<sequence>RPGACFNPGSATTYTTHKTRSRGSPLAAPSFRSKESRSSRSSPSSLLRGTNPFQLRQSSRLACQPAANRTRWLPCTRFTFQLSLLLAALWGTGSGGVML</sequence>
<reference evidence="3" key="1">
    <citation type="journal article" date="2014" name="Science">
        <title>Ancient hybridizations among the ancestral genomes of bread wheat.</title>
        <authorList>
            <consortium name="International Wheat Genome Sequencing Consortium,"/>
            <person name="Marcussen T."/>
            <person name="Sandve S.R."/>
            <person name="Heier L."/>
            <person name="Spannagl M."/>
            <person name="Pfeifer M."/>
            <person name="Jakobsen K.S."/>
            <person name="Wulff B.B."/>
            <person name="Steuernagel B."/>
            <person name="Mayer K.F."/>
            <person name="Olsen O.A."/>
        </authorList>
    </citation>
    <scope>NUCLEOTIDE SEQUENCE [LARGE SCALE GENOMIC DNA]</scope>
    <source>
        <strain evidence="3">cv. AL8/78</strain>
    </source>
</reference>
<name>A0A453LQ94_AEGTS</name>
<reference evidence="2" key="5">
    <citation type="journal article" date="2021" name="G3 (Bethesda)">
        <title>Aegilops tauschii genome assembly Aet v5.0 features greater sequence contiguity and improved annotation.</title>
        <authorList>
            <person name="Wang L."/>
            <person name="Zhu T."/>
            <person name="Rodriguez J.C."/>
            <person name="Deal K.R."/>
            <person name="Dubcovsky J."/>
            <person name="McGuire P.E."/>
            <person name="Lux T."/>
            <person name="Spannagl M."/>
            <person name="Mayer K.F.X."/>
            <person name="Baldrich P."/>
            <person name="Meyers B.C."/>
            <person name="Huo N."/>
            <person name="Gu Y.Q."/>
            <person name="Zhou H."/>
            <person name="Devos K.M."/>
            <person name="Bennetzen J.L."/>
            <person name="Unver T."/>
            <person name="Budak H."/>
            <person name="Gulick P.J."/>
            <person name="Galiba G."/>
            <person name="Kalapos B."/>
            <person name="Nelson D.R."/>
            <person name="Li P."/>
            <person name="You F.M."/>
            <person name="Luo M.C."/>
            <person name="Dvorak J."/>
        </authorList>
    </citation>
    <scope>NUCLEOTIDE SEQUENCE [LARGE SCALE GENOMIC DNA]</scope>
    <source>
        <strain evidence="2">cv. AL8/78</strain>
    </source>
</reference>